<proteinExistence type="predicted"/>
<reference evidence="1" key="1">
    <citation type="submission" date="2020-11" db="EMBL/GenBank/DDBJ databases">
        <authorList>
            <consortium name="DOE Joint Genome Institute"/>
            <person name="Ahrendt S."/>
            <person name="Riley R."/>
            <person name="Andreopoulos W."/>
            <person name="Labutti K."/>
            <person name="Pangilinan J."/>
            <person name="Ruiz-Duenas F.J."/>
            <person name="Barrasa J.M."/>
            <person name="Sanchez-Garcia M."/>
            <person name="Camarero S."/>
            <person name="Miyauchi S."/>
            <person name="Serrano A."/>
            <person name="Linde D."/>
            <person name="Babiker R."/>
            <person name="Drula E."/>
            <person name="Ayuso-Fernandez I."/>
            <person name="Pacheco R."/>
            <person name="Padilla G."/>
            <person name="Ferreira P."/>
            <person name="Barriuso J."/>
            <person name="Kellner H."/>
            <person name="Castanera R."/>
            <person name="Alfaro M."/>
            <person name="Ramirez L."/>
            <person name="Pisabarro A.G."/>
            <person name="Kuo A."/>
            <person name="Tritt A."/>
            <person name="Lipzen A."/>
            <person name="He G."/>
            <person name="Yan M."/>
            <person name="Ng V."/>
            <person name="Cullen D."/>
            <person name="Martin F."/>
            <person name="Rosso M.-N."/>
            <person name="Henrissat B."/>
            <person name="Hibbett D."/>
            <person name="Martinez A.T."/>
            <person name="Grigoriev I.V."/>
        </authorList>
    </citation>
    <scope>NUCLEOTIDE SEQUENCE</scope>
    <source>
        <strain evidence="1">CIRM-BRFM 674</strain>
    </source>
</reference>
<dbReference type="EMBL" id="MU156270">
    <property type="protein sequence ID" value="KAF9470124.1"/>
    <property type="molecule type" value="Genomic_DNA"/>
</dbReference>
<dbReference type="AlphaFoldDB" id="A0A9P6CRJ5"/>
<sequence>MPLPRAELVEADVQGNEVILTEISPDGWHSAYIPYRSVYIVILNVEIVLGLEELQFIWQRITDVLGQSIVHRVWKLEALLFASREQFFDDGVSEIVLLYYWIRRFCRRKRSAKDTTKPLDKECLGYRSACGQLRRFLTEAECCDGRQNPSSDQNVLLYAIETKFAHILSWKFVPETCAWAKSKIY</sequence>
<accession>A0A9P6CRJ5</accession>
<gene>
    <name evidence="1" type="ORF">BDN70DRAFT_902370</name>
</gene>
<protein>
    <submittedName>
        <fullName evidence="1">Uncharacterized protein</fullName>
    </submittedName>
</protein>
<dbReference type="Proteomes" id="UP000807469">
    <property type="component" value="Unassembled WGS sequence"/>
</dbReference>
<evidence type="ECO:0000313" key="1">
    <source>
        <dbReference type="EMBL" id="KAF9470124.1"/>
    </source>
</evidence>
<comment type="caution">
    <text evidence="1">The sequence shown here is derived from an EMBL/GenBank/DDBJ whole genome shotgun (WGS) entry which is preliminary data.</text>
</comment>
<name>A0A9P6CRJ5_9AGAR</name>
<evidence type="ECO:0000313" key="2">
    <source>
        <dbReference type="Proteomes" id="UP000807469"/>
    </source>
</evidence>
<keyword evidence="2" id="KW-1185">Reference proteome</keyword>
<organism evidence="1 2">
    <name type="scientific">Pholiota conissans</name>
    <dbReference type="NCBI Taxonomy" id="109636"/>
    <lineage>
        <taxon>Eukaryota</taxon>
        <taxon>Fungi</taxon>
        <taxon>Dikarya</taxon>
        <taxon>Basidiomycota</taxon>
        <taxon>Agaricomycotina</taxon>
        <taxon>Agaricomycetes</taxon>
        <taxon>Agaricomycetidae</taxon>
        <taxon>Agaricales</taxon>
        <taxon>Agaricineae</taxon>
        <taxon>Strophariaceae</taxon>
        <taxon>Pholiota</taxon>
    </lineage>
</organism>